<proteinExistence type="predicted"/>
<evidence type="ECO:0008006" key="4">
    <source>
        <dbReference type="Google" id="ProtNLM"/>
    </source>
</evidence>
<feature type="compositionally biased region" description="Low complexity" evidence="1">
    <location>
        <begin position="114"/>
        <end position="126"/>
    </location>
</feature>
<dbReference type="EMBL" id="VIRB01000151">
    <property type="protein sequence ID" value="NDO72081.1"/>
    <property type="molecule type" value="Genomic_DNA"/>
</dbReference>
<dbReference type="Proteomes" id="UP000474104">
    <property type="component" value="Unassembled WGS sequence"/>
</dbReference>
<reference evidence="2 3" key="1">
    <citation type="submission" date="2019-07" db="EMBL/GenBank/DDBJ databases">
        <title>Draft genome sequences of 15 bacterial species constituting the stable defined intestinal microbiota of the GM15 gnotobiotic mouse model.</title>
        <authorList>
            <person name="Elie C."/>
            <person name="Mathieu A."/>
            <person name="Saliou A."/>
            <person name="Darnaud M."/>
            <person name="Leulier F."/>
            <person name="Tamellini A."/>
        </authorList>
    </citation>
    <scope>NUCLEOTIDE SEQUENCE [LARGE SCALE GENOMIC DNA]</scope>
    <source>
        <strain evidence="3">ASF 502</strain>
    </source>
</reference>
<gene>
    <name evidence="2" type="ORF">FMM80_26945</name>
</gene>
<comment type="caution">
    <text evidence="2">The sequence shown here is derived from an EMBL/GenBank/DDBJ whole genome shotgun (WGS) entry which is preliminary data.</text>
</comment>
<evidence type="ECO:0000313" key="3">
    <source>
        <dbReference type="Proteomes" id="UP000474104"/>
    </source>
</evidence>
<dbReference type="AlphaFoldDB" id="A0A9X5CGS6"/>
<evidence type="ECO:0000313" key="2">
    <source>
        <dbReference type="EMBL" id="NDO72081.1"/>
    </source>
</evidence>
<sequence length="126" mass="14885">MNKYDNMIEWNRKASEEKISKAKSAIREMIEDEEKVTIPKLMKKTGLSRGFFYKNPTVRKEMDLALDLQAGMVDSKRKVLDLAMENRIELLEKTIRELKKENKELKQKNEKQQKLLNKKNLSILKS</sequence>
<accession>A0A9X5CGS6</accession>
<name>A0A9X5CGS6_9FIRM</name>
<organism evidence="2 3">
    <name type="scientific">Schaedlerella arabinosiphila</name>
    <dbReference type="NCBI Taxonomy" id="2044587"/>
    <lineage>
        <taxon>Bacteria</taxon>
        <taxon>Bacillati</taxon>
        <taxon>Bacillota</taxon>
        <taxon>Clostridia</taxon>
        <taxon>Lachnospirales</taxon>
        <taxon>Lachnospiraceae</taxon>
        <taxon>Schaedlerella</taxon>
    </lineage>
</organism>
<protein>
    <recommendedName>
        <fullName evidence="4">Transposase</fullName>
    </recommendedName>
</protein>
<dbReference type="RefSeq" id="WP_162206054.1">
    <property type="nucleotide sequence ID" value="NZ_VIRB01000151.1"/>
</dbReference>
<dbReference type="InterPro" id="IPR046229">
    <property type="entry name" value="TnpC-like"/>
</dbReference>
<feature type="region of interest" description="Disordered" evidence="1">
    <location>
        <begin position="103"/>
        <end position="126"/>
    </location>
</feature>
<evidence type="ECO:0000256" key="1">
    <source>
        <dbReference type="SAM" id="MobiDB-lite"/>
    </source>
</evidence>
<dbReference type="Pfam" id="PF19776">
    <property type="entry name" value="DUF6262"/>
    <property type="match status" value="1"/>
</dbReference>
<feature type="compositionally biased region" description="Basic and acidic residues" evidence="1">
    <location>
        <begin position="103"/>
        <end position="113"/>
    </location>
</feature>